<comment type="caution">
    <text evidence="6">The sequence shown here is derived from an EMBL/GenBank/DDBJ whole genome shotgun (WGS) entry which is preliminary data.</text>
</comment>
<dbReference type="Pfam" id="PF00350">
    <property type="entry name" value="Dynamin_N"/>
    <property type="match status" value="1"/>
</dbReference>
<dbReference type="InterPro" id="IPR001401">
    <property type="entry name" value="Dynamin_GTPase"/>
</dbReference>
<organism evidence="6 7">
    <name type="scientific">Penicillium canariense</name>
    <dbReference type="NCBI Taxonomy" id="189055"/>
    <lineage>
        <taxon>Eukaryota</taxon>
        <taxon>Fungi</taxon>
        <taxon>Dikarya</taxon>
        <taxon>Ascomycota</taxon>
        <taxon>Pezizomycotina</taxon>
        <taxon>Eurotiomycetes</taxon>
        <taxon>Eurotiomycetidae</taxon>
        <taxon>Eurotiales</taxon>
        <taxon>Aspergillaceae</taxon>
        <taxon>Penicillium</taxon>
    </lineage>
</organism>
<sequence length="812" mass="90372">MSESNTDGEALNQLQVEQGWLLDKIDELRNIGISGLVDLPQLIVCGNQSSGKSSVLEAISRVRFPVKSNICTRFATEVSLRRHPVTRFKISIEPGPSRATEADRRKVIEFAPEAFTNSDQLPTLIEQAKECMGIESEKGVSDDILKIEISGPHKPELTLVDLPGLYYSTSTNQGAEGIRIARSLTEQYMKNPRSIILATVSAKADYHLQEVLNIAATFDPTRDRTIGIITQPDTLAQHSEDEDFWLQIAKNEKVRLQLGWHVLRNRSFETYDASDDDRDSNEKEFFNRGRWSTVARDCVGIDSLRRRLSGILLKHIRHNLPSLIEDIERKLLDRQTRLAKLGAPRSTLQQQKGFLLALSSNFERITNQALIGMYTDGFFGELGNSHSSPLSDPRRLRAIIRQLNEYFAEAMERIGCKYSIFGANEQKVDFTFLSNPYAPLRHPPVKYRQDLEKEVDQQARQNRGIELPGTANQLLVGSLFRDQSQPWEEIARFHLVRVWETVGKFVDLALQHLTDEHTYQLLLGTILAPKLQSVKEGLLSKLDELTAYNKRGHPLPLGKSFLQRIHKSRADRQGMSLENALGQKVARKDGGYALSDIRSAVDNLGKTEDEFAAAEVIDQMQAYYDTAIITFIDNVATLGIENCLLCPLSGILTSQTINNMEDKQVKDLAGEASFITEERDRLIREQEKLQNSLIVLNQCKIQKKPSSNLFTAGSHTSAGVPQQTVTAQSSKQTAARSNGDTILNPGLNPTLNPGANGFGQQQKSLPIGSPSMRSGESFGTSGVGTANTQNKGLFGGNDGFNKAPNGALFTKR</sequence>
<dbReference type="SUPFAM" id="SSF52540">
    <property type="entry name" value="P-loop containing nucleoside triphosphate hydrolases"/>
    <property type="match status" value="1"/>
</dbReference>
<dbReference type="Proteomes" id="UP001149163">
    <property type="component" value="Unassembled WGS sequence"/>
</dbReference>
<evidence type="ECO:0000256" key="3">
    <source>
        <dbReference type="SAM" id="MobiDB-lite"/>
    </source>
</evidence>
<dbReference type="SMART" id="SM00053">
    <property type="entry name" value="DYNc"/>
    <property type="match status" value="1"/>
</dbReference>
<dbReference type="InterPro" id="IPR020850">
    <property type="entry name" value="GED_dom"/>
</dbReference>
<dbReference type="InterPro" id="IPR045063">
    <property type="entry name" value="Dynamin_N"/>
</dbReference>
<proteinExistence type="predicted"/>
<dbReference type="GO" id="GO:0003924">
    <property type="term" value="F:GTPase activity"/>
    <property type="evidence" value="ECO:0007669"/>
    <property type="project" value="InterPro"/>
</dbReference>
<dbReference type="GO" id="GO:0000266">
    <property type="term" value="P:mitochondrial fission"/>
    <property type="evidence" value="ECO:0007669"/>
    <property type="project" value="TreeGrafter"/>
</dbReference>
<accession>A0A9W9HV96</accession>
<dbReference type="InterPro" id="IPR022812">
    <property type="entry name" value="Dynamin"/>
</dbReference>
<dbReference type="Pfam" id="PF01031">
    <property type="entry name" value="Dynamin_M"/>
    <property type="match status" value="1"/>
</dbReference>
<keyword evidence="1" id="KW-0547">Nucleotide-binding</keyword>
<reference evidence="6" key="1">
    <citation type="submission" date="2022-11" db="EMBL/GenBank/DDBJ databases">
        <authorList>
            <person name="Petersen C."/>
        </authorList>
    </citation>
    <scope>NUCLEOTIDE SEQUENCE</scope>
    <source>
        <strain evidence="6">IBT 26290</strain>
    </source>
</reference>
<evidence type="ECO:0000313" key="6">
    <source>
        <dbReference type="EMBL" id="KAJ5159563.1"/>
    </source>
</evidence>
<dbReference type="GO" id="GO:0005874">
    <property type="term" value="C:microtubule"/>
    <property type="evidence" value="ECO:0007669"/>
    <property type="project" value="TreeGrafter"/>
</dbReference>
<dbReference type="PROSITE" id="PS51718">
    <property type="entry name" value="G_DYNAMIN_2"/>
    <property type="match status" value="1"/>
</dbReference>
<reference evidence="6" key="2">
    <citation type="journal article" date="2023" name="IMA Fungus">
        <title>Comparative genomic study of the Penicillium genus elucidates a diverse pangenome and 15 lateral gene transfer events.</title>
        <authorList>
            <person name="Petersen C."/>
            <person name="Sorensen T."/>
            <person name="Nielsen M.R."/>
            <person name="Sondergaard T.E."/>
            <person name="Sorensen J.L."/>
            <person name="Fitzpatrick D.A."/>
            <person name="Frisvad J.C."/>
            <person name="Nielsen K.L."/>
        </authorList>
    </citation>
    <scope>NUCLEOTIDE SEQUENCE</scope>
    <source>
        <strain evidence="6">IBT 26290</strain>
    </source>
</reference>
<gene>
    <name evidence="6" type="ORF">N7482_006567</name>
</gene>
<dbReference type="PANTHER" id="PTHR11566:SF149">
    <property type="entry name" value="GTPASE, PUTATIVE (AFU_ORTHOLOGUE AFUA_6G11890)-RELATED"/>
    <property type="match status" value="1"/>
</dbReference>
<dbReference type="GO" id="GO:0048312">
    <property type="term" value="P:intracellular distribution of mitochondria"/>
    <property type="evidence" value="ECO:0007669"/>
    <property type="project" value="TreeGrafter"/>
</dbReference>
<evidence type="ECO:0000259" key="4">
    <source>
        <dbReference type="PROSITE" id="PS51388"/>
    </source>
</evidence>
<dbReference type="GO" id="GO:0016559">
    <property type="term" value="P:peroxisome fission"/>
    <property type="evidence" value="ECO:0007669"/>
    <property type="project" value="TreeGrafter"/>
</dbReference>
<dbReference type="EMBL" id="JAPQKN010000004">
    <property type="protein sequence ID" value="KAJ5159563.1"/>
    <property type="molecule type" value="Genomic_DNA"/>
</dbReference>
<dbReference type="InterPro" id="IPR030381">
    <property type="entry name" value="G_DYNAMIN_dom"/>
</dbReference>
<keyword evidence="2" id="KW-0342">GTP-binding</keyword>
<dbReference type="RefSeq" id="XP_056541121.1">
    <property type="nucleotide sequence ID" value="XM_056688692.1"/>
</dbReference>
<dbReference type="GO" id="GO:0008017">
    <property type="term" value="F:microtubule binding"/>
    <property type="evidence" value="ECO:0007669"/>
    <property type="project" value="TreeGrafter"/>
</dbReference>
<evidence type="ECO:0000256" key="2">
    <source>
        <dbReference type="ARBA" id="ARBA00023134"/>
    </source>
</evidence>
<dbReference type="FunFam" id="3.40.50.300:FF:001425">
    <property type="entry name" value="Dynamin GTPase, putative"/>
    <property type="match status" value="1"/>
</dbReference>
<keyword evidence="7" id="KW-1185">Reference proteome</keyword>
<evidence type="ECO:0008006" key="8">
    <source>
        <dbReference type="Google" id="ProtNLM"/>
    </source>
</evidence>
<dbReference type="PANTHER" id="PTHR11566">
    <property type="entry name" value="DYNAMIN"/>
    <property type="match status" value="1"/>
</dbReference>
<protein>
    <recommendedName>
        <fullName evidence="8">Dynamin family protein</fullName>
    </recommendedName>
</protein>
<feature type="compositionally biased region" description="Polar residues" evidence="3">
    <location>
        <begin position="771"/>
        <end position="791"/>
    </location>
</feature>
<evidence type="ECO:0000313" key="7">
    <source>
        <dbReference type="Proteomes" id="UP001149163"/>
    </source>
</evidence>
<dbReference type="PRINTS" id="PR00195">
    <property type="entry name" value="DYNAMIN"/>
</dbReference>
<feature type="compositionally biased region" description="Polar residues" evidence="3">
    <location>
        <begin position="712"/>
        <end position="764"/>
    </location>
</feature>
<evidence type="ECO:0000256" key="1">
    <source>
        <dbReference type="ARBA" id="ARBA00022741"/>
    </source>
</evidence>
<dbReference type="CDD" id="cd08771">
    <property type="entry name" value="DLP_1"/>
    <property type="match status" value="1"/>
</dbReference>
<dbReference type="OrthoDB" id="415706at2759"/>
<evidence type="ECO:0000259" key="5">
    <source>
        <dbReference type="PROSITE" id="PS51718"/>
    </source>
</evidence>
<dbReference type="GeneID" id="81427868"/>
<dbReference type="GO" id="GO:0016020">
    <property type="term" value="C:membrane"/>
    <property type="evidence" value="ECO:0007669"/>
    <property type="project" value="TreeGrafter"/>
</dbReference>
<dbReference type="GO" id="GO:0005739">
    <property type="term" value="C:mitochondrion"/>
    <property type="evidence" value="ECO:0007669"/>
    <property type="project" value="TreeGrafter"/>
</dbReference>
<feature type="domain" description="GED" evidence="4">
    <location>
        <begin position="613"/>
        <end position="704"/>
    </location>
</feature>
<dbReference type="InterPro" id="IPR027417">
    <property type="entry name" value="P-loop_NTPase"/>
</dbReference>
<dbReference type="GO" id="GO:0006897">
    <property type="term" value="P:endocytosis"/>
    <property type="evidence" value="ECO:0007669"/>
    <property type="project" value="TreeGrafter"/>
</dbReference>
<dbReference type="Gene3D" id="3.40.50.300">
    <property type="entry name" value="P-loop containing nucleotide triphosphate hydrolases"/>
    <property type="match status" value="1"/>
</dbReference>
<feature type="domain" description="Dynamin-type G" evidence="5">
    <location>
        <begin position="36"/>
        <end position="321"/>
    </location>
</feature>
<dbReference type="PROSITE" id="PS51388">
    <property type="entry name" value="GED"/>
    <property type="match status" value="1"/>
</dbReference>
<dbReference type="GO" id="GO:0005525">
    <property type="term" value="F:GTP binding"/>
    <property type="evidence" value="ECO:0007669"/>
    <property type="project" value="InterPro"/>
</dbReference>
<feature type="region of interest" description="Disordered" evidence="3">
    <location>
        <begin position="712"/>
        <end position="812"/>
    </location>
</feature>
<dbReference type="AlphaFoldDB" id="A0A9W9HV96"/>
<name>A0A9W9HV96_9EURO</name>
<dbReference type="InterPro" id="IPR000375">
    <property type="entry name" value="Dynamin_stalk"/>
</dbReference>